<dbReference type="RefSeq" id="WP_134425441.1">
    <property type="nucleotide sequence ID" value="NZ_SOHA01000039.1"/>
</dbReference>
<dbReference type="InterPro" id="IPR019933">
    <property type="entry name" value="DivIVA_domain"/>
</dbReference>
<evidence type="ECO:0000313" key="1">
    <source>
        <dbReference type="EMBL" id="TFD27571.1"/>
    </source>
</evidence>
<comment type="caution">
    <text evidence="1">The sequence shown here is derived from an EMBL/GenBank/DDBJ whole genome shotgun (WGS) entry which is preliminary data.</text>
</comment>
<proteinExistence type="predicted"/>
<dbReference type="NCBIfam" id="TIGR03544">
    <property type="entry name" value="DivI1A_domain"/>
    <property type="match status" value="2"/>
</dbReference>
<dbReference type="Gene3D" id="6.10.250.660">
    <property type="match status" value="1"/>
</dbReference>
<keyword evidence="2" id="KW-1185">Reference proteome</keyword>
<dbReference type="EMBL" id="SOHA01000039">
    <property type="protein sequence ID" value="TFD27571.1"/>
    <property type="molecule type" value="Genomic_DNA"/>
</dbReference>
<evidence type="ECO:0000313" key="2">
    <source>
        <dbReference type="Proteomes" id="UP000297472"/>
    </source>
</evidence>
<accession>A0A4Y8JUH9</accession>
<organism evidence="1 2">
    <name type="scientific">Cryobacterium cryoconiti</name>
    <dbReference type="NCBI Taxonomy" id="1259239"/>
    <lineage>
        <taxon>Bacteria</taxon>
        <taxon>Bacillati</taxon>
        <taxon>Actinomycetota</taxon>
        <taxon>Actinomycetes</taxon>
        <taxon>Micrococcales</taxon>
        <taxon>Microbacteriaceae</taxon>
        <taxon>Cryobacterium</taxon>
    </lineage>
</organism>
<gene>
    <name evidence="1" type="ORF">E3T49_13620</name>
</gene>
<name>A0A4Y8JUH9_9MICO</name>
<dbReference type="OrthoDB" id="3480096at2"/>
<dbReference type="Proteomes" id="UP000297472">
    <property type="component" value="Unassembled WGS sequence"/>
</dbReference>
<dbReference type="NCBIfam" id="TIGR03543">
    <property type="entry name" value="divI1A_rptt_fam"/>
    <property type="match status" value="1"/>
</dbReference>
<dbReference type="InterPro" id="IPR019932">
    <property type="entry name" value="CHP03543"/>
</dbReference>
<reference evidence="1 2" key="1">
    <citation type="submission" date="2019-03" db="EMBL/GenBank/DDBJ databases">
        <title>Genomics of glacier-inhabiting Cryobacterium strains.</title>
        <authorList>
            <person name="Liu Q."/>
            <person name="Xin Y.-H."/>
        </authorList>
    </citation>
    <scope>NUCLEOTIDE SEQUENCE [LARGE SCALE GENOMIC DNA]</scope>
    <source>
        <strain evidence="1 2">TMT1-51</strain>
    </source>
</reference>
<protein>
    <submittedName>
        <fullName evidence="1">DivIVA domain-containing protein</fullName>
    </submittedName>
</protein>
<sequence length="182" mass="20189">MTTTFPRTGKKTLGYSAAQVDEFLAVARTAYDGVDDSVVLTAEDIRHTAFSMHKGGYSPAHVDAALERLEDAFATRDRDRAAQAQGSEAWLAEVHGLAQVLVNRLSRRDGHRFGRVSVLSVGYNRADVDRFSQRLVRYFEDGFPITVDDVRCAVFRPQRGGYREAQVDVVLDGVVDVILAVR</sequence>
<dbReference type="AlphaFoldDB" id="A0A4Y8JUH9"/>